<dbReference type="InterPro" id="IPR009016">
    <property type="entry name" value="Fe_hydrogenase"/>
</dbReference>
<keyword evidence="1" id="KW-0472">Membrane</keyword>
<protein>
    <recommendedName>
        <fullName evidence="2">Iron hydrogenase large subunit C-terminal domain-containing protein</fullName>
    </recommendedName>
</protein>
<feature type="transmembrane region" description="Helical" evidence="1">
    <location>
        <begin position="16"/>
        <end position="33"/>
    </location>
</feature>
<dbReference type="SUPFAM" id="SSF53920">
    <property type="entry name" value="Fe-only hydrogenase"/>
    <property type="match status" value="1"/>
</dbReference>
<organism evidence="3 4">
    <name type="scientific">Candidatus Roizmanbacteria bacterium CG22_combo_CG10-13_8_21_14_all_35_9</name>
    <dbReference type="NCBI Taxonomy" id="1974861"/>
    <lineage>
        <taxon>Bacteria</taxon>
        <taxon>Candidatus Roizmaniibacteriota</taxon>
    </lineage>
</organism>
<reference evidence="3 4" key="1">
    <citation type="submission" date="2017-09" db="EMBL/GenBank/DDBJ databases">
        <title>Depth-based differentiation of microbial function through sediment-hosted aquifers and enrichment of novel symbionts in the deep terrestrial subsurface.</title>
        <authorList>
            <person name="Probst A.J."/>
            <person name="Ladd B."/>
            <person name="Jarett J.K."/>
            <person name="Geller-Mcgrath D.E."/>
            <person name="Sieber C.M."/>
            <person name="Emerson J.B."/>
            <person name="Anantharaman K."/>
            <person name="Thomas B.C."/>
            <person name="Malmstrom R."/>
            <person name="Stieglmeier M."/>
            <person name="Klingl A."/>
            <person name="Woyke T."/>
            <person name="Ryan C.M."/>
            <person name="Banfield J.F."/>
        </authorList>
    </citation>
    <scope>NUCLEOTIDE SEQUENCE [LARGE SCALE GENOMIC DNA]</scope>
    <source>
        <strain evidence="3">CG22_combo_CG10-13_8_21_14_all_35_9</strain>
    </source>
</reference>
<evidence type="ECO:0000256" key="1">
    <source>
        <dbReference type="SAM" id="Phobius"/>
    </source>
</evidence>
<accession>A0A2H0BZT8</accession>
<evidence type="ECO:0000259" key="2">
    <source>
        <dbReference type="Pfam" id="PF02906"/>
    </source>
</evidence>
<keyword evidence="1" id="KW-1133">Transmembrane helix</keyword>
<gene>
    <name evidence="3" type="ORF">COW98_00290</name>
</gene>
<name>A0A2H0BZT8_9BACT</name>
<evidence type="ECO:0000313" key="3">
    <source>
        <dbReference type="EMBL" id="PIP63134.1"/>
    </source>
</evidence>
<proteinExistence type="predicted"/>
<feature type="non-terminal residue" evidence="3">
    <location>
        <position position="1"/>
    </location>
</feature>
<comment type="caution">
    <text evidence="3">The sequence shown here is derived from an EMBL/GenBank/DDBJ whole genome shotgun (WGS) entry which is preliminary data.</text>
</comment>
<dbReference type="EMBL" id="PCTB01000008">
    <property type="protein sequence ID" value="PIP63134.1"/>
    <property type="molecule type" value="Genomic_DNA"/>
</dbReference>
<dbReference type="Proteomes" id="UP000231021">
    <property type="component" value="Unassembled WGS sequence"/>
</dbReference>
<sequence length="265" mass="30339">DFSVKKTYYFKNGSGYIFPSFFYPPFYLPTSVFDRNRSKLFLFIAVQKFSYKKILPVIVLPSLGAILNGVLFGPATIFLYYFLPFIWIGNLILIYSFSQLVKYFPKGVDSPMVNTARIVAEKYPGFRPVFIGPCIVKKLESSEDYPELNIIVITYIELLTIFQEFNIKELEKNINDHFDIEEKGMPRIYSIDGGLSHSGGLTAKIVSYFTNYLEVLKNFEADPKIKLLDILNCDGGCIGGPGIKSSLSKKEKEKVILKFWQENDR</sequence>
<keyword evidence="1" id="KW-0812">Transmembrane</keyword>
<evidence type="ECO:0000313" key="4">
    <source>
        <dbReference type="Proteomes" id="UP000231021"/>
    </source>
</evidence>
<feature type="transmembrane region" description="Helical" evidence="1">
    <location>
        <begin position="54"/>
        <end position="72"/>
    </location>
</feature>
<dbReference type="Pfam" id="PF02906">
    <property type="entry name" value="Fe_hyd_lg_C"/>
    <property type="match status" value="1"/>
</dbReference>
<dbReference type="InterPro" id="IPR004108">
    <property type="entry name" value="Fe_hydrogenase_lsu_C"/>
</dbReference>
<dbReference type="AlphaFoldDB" id="A0A2H0BZT8"/>
<feature type="domain" description="Iron hydrogenase large subunit C-terminal" evidence="2">
    <location>
        <begin position="107"/>
        <end position="198"/>
    </location>
</feature>
<feature type="transmembrane region" description="Helical" evidence="1">
    <location>
        <begin position="78"/>
        <end position="97"/>
    </location>
</feature>